<feature type="region of interest" description="Disordered" evidence="1">
    <location>
        <begin position="128"/>
        <end position="194"/>
    </location>
</feature>
<name>A0A5J5F670_9PEZI</name>
<keyword evidence="3" id="KW-1185">Reference proteome</keyword>
<reference evidence="2 3" key="1">
    <citation type="submission" date="2019-09" db="EMBL/GenBank/DDBJ databases">
        <title>Draft genome of the ectomycorrhizal ascomycete Sphaerosporella brunnea.</title>
        <authorList>
            <consortium name="DOE Joint Genome Institute"/>
            <person name="Benucci G.M."/>
            <person name="Marozzi G."/>
            <person name="Antonielli L."/>
            <person name="Sanchez S."/>
            <person name="Marco P."/>
            <person name="Wang X."/>
            <person name="Falini L.B."/>
            <person name="Barry K."/>
            <person name="Haridas S."/>
            <person name="Lipzen A."/>
            <person name="Labutti K."/>
            <person name="Grigoriev I.V."/>
            <person name="Murat C."/>
            <person name="Martin F."/>
            <person name="Albertini E."/>
            <person name="Donnini D."/>
            <person name="Bonito G."/>
        </authorList>
    </citation>
    <scope>NUCLEOTIDE SEQUENCE [LARGE SCALE GENOMIC DNA]</scope>
    <source>
        <strain evidence="2 3">Sb_GMNB300</strain>
    </source>
</reference>
<feature type="region of interest" description="Disordered" evidence="1">
    <location>
        <begin position="224"/>
        <end position="320"/>
    </location>
</feature>
<gene>
    <name evidence="2" type="ORF">FN846DRAFT_887404</name>
</gene>
<comment type="caution">
    <text evidence="2">The sequence shown here is derived from an EMBL/GenBank/DDBJ whole genome shotgun (WGS) entry which is preliminary data.</text>
</comment>
<dbReference type="EMBL" id="VXIS01000028">
    <property type="protein sequence ID" value="KAA8912106.1"/>
    <property type="molecule type" value="Genomic_DNA"/>
</dbReference>
<organism evidence="2 3">
    <name type="scientific">Sphaerosporella brunnea</name>
    <dbReference type="NCBI Taxonomy" id="1250544"/>
    <lineage>
        <taxon>Eukaryota</taxon>
        <taxon>Fungi</taxon>
        <taxon>Dikarya</taxon>
        <taxon>Ascomycota</taxon>
        <taxon>Pezizomycotina</taxon>
        <taxon>Pezizomycetes</taxon>
        <taxon>Pezizales</taxon>
        <taxon>Pyronemataceae</taxon>
        <taxon>Sphaerosporella</taxon>
    </lineage>
</organism>
<feature type="region of interest" description="Disordered" evidence="1">
    <location>
        <begin position="1"/>
        <end position="27"/>
    </location>
</feature>
<evidence type="ECO:0000313" key="3">
    <source>
        <dbReference type="Proteomes" id="UP000326924"/>
    </source>
</evidence>
<dbReference type="Proteomes" id="UP000326924">
    <property type="component" value="Unassembled WGS sequence"/>
</dbReference>
<dbReference type="AlphaFoldDB" id="A0A5J5F670"/>
<sequence length="437" mass="49470">MPDTATTASKRARNTQEAESRQKRVKAQRLQLYKDHNRMYEQLGIPPRDKEAILILRRELQDLCKQHEFKLTRNYCTWGADVMRKLVKTVTAQLNADPKWKKVISTVAVDALVHSVFLDNVRNMKAAKEKQSNADSVSNVRNRGPGVGWSLQQDDEEDRNSKDKEDDGDEDTPAAPTEPPYAQQQAVETDMDNEAAQDDKEFRHLGGGKWSVNDSHAEIDEQPSNQLADMPNGHSNGQTRLAKAHHHEIRLPPCRPVRDKCDDDTRSGRESRPCELNPAPEPLPPVRAKYNDDTGSMNNGRESQPCELNPASKPLPPAATVPQDTVPTSLPQASQYDTRISILVDFSTQSSSPLQFVIPRDKPFHLLYRLVTYTLPCDFDRARLLAIVPETTEMVYLDTDQDWMRLTARTEVVRLKLVIELIDPLTMKGEIPIARVR</sequence>
<accession>A0A5J5F670</accession>
<feature type="compositionally biased region" description="Basic and acidic residues" evidence="1">
    <location>
        <begin position="256"/>
        <end position="273"/>
    </location>
</feature>
<feature type="compositionally biased region" description="Polar residues" evidence="1">
    <location>
        <begin position="224"/>
        <end position="239"/>
    </location>
</feature>
<protein>
    <submittedName>
        <fullName evidence="2">Uncharacterized protein</fullName>
    </submittedName>
</protein>
<evidence type="ECO:0000313" key="2">
    <source>
        <dbReference type="EMBL" id="KAA8912106.1"/>
    </source>
</evidence>
<evidence type="ECO:0000256" key="1">
    <source>
        <dbReference type="SAM" id="MobiDB-lite"/>
    </source>
</evidence>
<proteinExistence type="predicted"/>
<dbReference type="InParanoid" id="A0A5J5F670"/>
<feature type="compositionally biased region" description="Polar residues" evidence="1">
    <location>
        <begin position="293"/>
        <end position="302"/>
    </location>
</feature>